<dbReference type="SUPFAM" id="SSF52087">
    <property type="entry name" value="CRAL/TRIO domain"/>
    <property type="match status" value="1"/>
</dbReference>
<dbReference type="PANTHER" id="PTHR10174">
    <property type="entry name" value="ALPHA-TOCOPHEROL TRANSFER PROTEIN-RELATED"/>
    <property type="match status" value="1"/>
</dbReference>
<name>A0AAV8X2D4_9CUCU</name>
<evidence type="ECO:0000313" key="2">
    <source>
        <dbReference type="EMBL" id="KAJ8932715.1"/>
    </source>
</evidence>
<dbReference type="Gene3D" id="3.40.525.10">
    <property type="entry name" value="CRAL-TRIO lipid binding domain"/>
    <property type="match status" value="1"/>
</dbReference>
<feature type="domain" description="CRAL-TRIO" evidence="1">
    <location>
        <begin position="22"/>
        <end position="189"/>
    </location>
</feature>
<dbReference type="InterPro" id="IPR036865">
    <property type="entry name" value="CRAL-TRIO_dom_sf"/>
</dbReference>
<dbReference type="PROSITE" id="PS50191">
    <property type="entry name" value="CRAL_TRIO"/>
    <property type="match status" value="1"/>
</dbReference>
<proteinExistence type="predicted"/>
<protein>
    <recommendedName>
        <fullName evidence="1">CRAL-TRIO domain-containing protein</fullName>
    </recommendedName>
</protein>
<keyword evidence="3" id="KW-1185">Reference proteome</keyword>
<dbReference type="Pfam" id="PF00650">
    <property type="entry name" value="CRAL_TRIO"/>
    <property type="match status" value="1"/>
</dbReference>
<dbReference type="CDD" id="cd00170">
    <property type="entry name" value="SEC14"/>
    <property type="match status" value="1"/>
</dbReference>
<dbReference type="AlphaFoldDB" id="A0AAV8X2D4"/>
<dbReference type="GO" id="GO:1902936">
    <property type="term" value="F:phosphatidylinositol bisphosphate binding"/>
    <property type="evidence" value="ECO:0007669"/>
    <property type="project" value="TreeGrafter"/>
</dbReference>
<dbReference type="EMBL" id="JAPWTK010001371">
    <property type="protein sequence ID" value="KAJ8932715.1"/>
    <property type="molecule type" value="Genomic_DNA"/>
</dbReference>
<gene>
    <name evidence="2" type="ORF">NQ318_012640</name>
</gene>
<dbReference type="InterPro" id="IPR001251">
    <property type="entry name" value="CRAL-TRIO_dom"/>
</dbReference>
<dbReference type="GO" id="GO:0016020">
    <property type="term" value="C:membrane"/>
    <property type="evidence" value="ECO:0007669"/>
    <property type="project" value="TreeGrafter"/>
</dbReference>
<feature type="non-terminal residue" evidence="2">
    <location>
        <position position="1"/>
    </location>
</feature>
<reference evidence="2" key="1">
    <citation type="journal article" date="2023" name="Insect Mol. Biol.">
        <title>Genome sequencing provides insights into the evolution of gene families encoding plant cell wall-degrading enzymes in longhorned beetles.</title>
        <authorList>
            <person name="Shin N.R."/>
            <person name="Okamura Y."/>
            <person name="Kirsch R."/>
            <person name="Pauchet Y."/>
        </authorList>
    </citation>
    <scope>NUCLEOTIDE SEQUENCE</scope>
    <source>
        <strain evidence="2">AMC_N1</strain>
    </source>
</reference>
<evidence type="ECO:0000259" key="1">
    <source>
        <dbReference type="PROSITE" id="PS50191"/>
    </source>
</evidence>
<comment type="caution">
    <text evidence="2">The sequence shown here is derived from an EMBL/GenBank/DDBJ whole genome shotgun (WGS) entry which is preliminary data.</text>
</comment>
<dbReference type="Proteomes" id="UP001162162">
    <property type="component" value="Unassembled WGS sequence"/>
</dbReference>
<evidence type="ECO:0000313" key="3">
    <source>
        <dbReference type="Proteomes" id="UP001162162"/>
    </source>
</evidence>
<dbReference type="PANTHER" id="PTHR10174:SF226">
    <property type="entry name" value="CLAVESIN-1-LIKE PROTEIN"/>
    <property type="match status" value="1"/>
</dbReference>
<accession>A0AAV8X2D4</accession>
<sequence length="222" mass="26034">IKLFYELLVECPEWFATGNPLDKKDIIAKDIRILPPVCDKEGRPLYIVKVGNMDANTMDLVKDVVMVDELFIESLLASNPKIRNGLSVILDISNFPWSIIKWLTPNNIKTALRRIHTMPIKEYKYHVVNNSLPIHVAVNIIWPFLPQYVKDSVSIFYIIFHFNDRNSLYKHIDPDVLPPEYGGTHVMDYKKYHDVMLDKYEQIEQSFKMNRGMYLQEITKFT</sequence>
<organism evidence="2 3">
    <name type="scientific">Aromia moschata</name>
    <dbReference type="NCBI Taxonomy" id="1265417"/>
    <lineage>
        <taxon>Eukaryota</taxon>
        <taxon>Metazoa</taxon>
        <taxon>Ecdysozoa</taxon>
        <taxon>Arthropoda</taxon>
        <taxon>Hexapoda</taxon>
        <taxon>Insecta</taxon>
        <taxon>Pterygota</taxon>
        <taxon>Neoptera</taxon>
        <taxon>Endopterygota</taxon>
        <taxon>Coleoptera</taxon>
        <taxon>Polyphaga</taxon>
        <taxon>Cucujiformia</taxon>
        <taxon>Chrysomeloidea</taxon>
        <taxon>Cerambycidae</taxon>
        <taxon>Cerambycinae</taxon>
        <taxon>Callichromatini</taxon>
        <taxon>Aromia</taxon>
    </lineage>
</organism>